<dbReference type="Gene3D" id="1.10.1740.100">
    <property type="entry name" value="Set2, Rpb1 interacting domain"/>
    <property type="match status" value="1"/>
</dbReference>
<feature type="region of interest" description="Disordered" evidence="8">
    <location>
        <begin position="1178"/>
        <end position="1211"/>
    </location>
</feature>
<dbReference type="InterPro" id="IPR029063">
    <property type="entry name" value="SAM-dependent_MTases_sf"/>
</dbReference>
<protein>
    <recommendedName>
        <fullName evidence="2">DNA (cytosine-5-)-methyltransferase</fullName>
        <ecNumber evidence="2">2.1.1.37</ecNumber>
    </recommendedName>
</protein>
<dbReference type="GO" id="GO:0003677">
    <property type="term" value="F:DNA binding"/>
    <property type="evidence" value="ECO:0007669"/>
    <property type="project" value="TreeGrafter"/>
</dbReference>
<comment type="caution">
    <text evidence="10">The sequence shown here is derived from an EMBL/GenBank/DDBJ whole genome shotgun (WGS) entry which is preliminary data.</text>
</comment>
<evidence type="ECO:0000256" key="2">
    <source>
        <dbReference type="ARBA" id="ARBA00011975"/>
    </source>
</evidence>
<reference evidence="10" key="1">
    <citation type="submission" date="2023-03" db="EMBL/GenBank/DDBJ databases">
        <title>Massive genome expansion in bonnet fungi (Mycena s.s.) driven by repeated elements and novel gene families across ecological guilds.</title>
        <authorList>
            <consortium name="Lawrence Berkeley National Laboratory"/>
            <person name="Harder C.B."/>
            <person name="Miyauchi S."/>
            <person name="Viragh M."/>
            <person name="Kuo A."/>
            <person name="Thoen E."/>
            <person name="Andreopoulos B."/>
            <person name="Lu D."/>
            <person name="Skrede I."/>
            <person name="Drula E."/>
            <person name="Henrissat B."/>
            <person name="Morin E."/>
            <person name="Kohler A."/>
            <person name="Barry K."/>
            <person name="LaButti K."/>
            <person name="Morin E."/>
            <person name="Salamov A."/>
            <person name="Lipzen A."/>
            <person name="Mereny Z."/>
            <person name="Hegedus B."/>
            <person name="Baldrian P."/>
            <person name="Stursova M."/>
            <person name="Weitz H."/>
            <person name="Taylor A."/>
            <person name="Grigoriev I.V."/>
            <person name="Nagy L.G."/>
            <person name="Martin F."/>
            <person name="Kauserud H."/>
        </authorList>
    </citation>
    <scope>NUCLEOTIDE SEQUENCE</scope>
    <source>
        <strain evidence="10">CBHHK002</strain>
    </source>
</reference>
<sequence>MSSPSYHWYNWGDDYELWDAAAVLEAQIAVLERRRQSQRALLSRIPFKRIPRSSLQEEVQPDAERQGQECMYFQLRRLHPAPSSIFDHKLKPDPIDELRETERQLREARFEYERRQHYKREAIQRGQRQRREDQATRAELSTIIAAAVARTAAEDAVAAEATIAAQTAEEIKKEERLWKLIGAVVSNCMAKYGGSLERETYKKHGKELTNLITDKEKRSPRYQEDKLVALSDETVAKIKIFSKDYIEKVVRRRKKSDHEHAQPSSSPTQTTASAADSLECVGSTKGDAVIKDTEVQESMNVDACYSEAGELQDPPRLATSAAVPAVEAQHPAKPEITGVHAITNLYASTTPIDNDPVDARLKMEQAPRSSQPEPLITAPGEFEPQPGVDSPNHDLLDPSFPFNSNPAQIPSPPLPAAQLMDLRPDNNTVPHIVTSQVNFDAASQSPLGLDLAPKILSSNHESRQSGVVEPQADWNEDSDLTELESDLEVEGASVGEPSRSTDESSQLKLGTGPNSIFASTSIITESDPGSRLLESDDMELDAEPRRILFPLAASPRNALESGAKIVSPIGKLPNRSRTGTAPASRPRIRRVKKAVAAEQLAKSDSDNESTDWESAGELRKSVMAEKSRLLDLKLDGVDLTSAEIDGPDAASASRLPTLPIASRFQVPFLAVARLPLQCNSDANNLNIGALPNSVGITPSSRPRRFKKARQTSGQESDSALTLTDLESDDESVVDLPAEPEATEVGRVPKRPSMGKSMANLTNVTKMAIHGHVFRIQQCFELIVSDSQSGRPSERIIFQVHSMSESTLPSEPSYLHGTMFFLFSDYIEAPSFGHDPLQSAARDGSEAFLVNPKMTIDDSAMENFVVDLPVTEIMHVLRRLEISVESSRPCQDVPDVRCQWIYTAVSGKQEYFTPIHSEHEMPPPMPGELGVGDFFCGAGGFSAGFRRAGFNIKLGVDKDERAAASWKLNHPTAEMHWEDINTLLELKSREIIPIPQIQIALISPPCQGFSTANPGGKDDNENRQLLETVKDIAGGFNPYWICVENVPGPNCTSSRFTDYTRLLGSDKVNQIAHHATGYRRLSEQENWPNATWDEPLCTVRTRPSNRWACVHPDGKRLLTVRELCRIQSFPDDFCLAGEIPDQYRQVGNAVPPLLAEAWARELRSAILTDYPELEDQFEDTKVRRNLDTGPKRKADELEDISEGRRTKRSRES</sequence>
<dbReference type="GO" id="GO:0003886">
    <property type="term" value="F:DNA (cytosine-5-)-methyltransferase activity"/>
    <property type="evidence" value="ECO:0007669"/>
    <property type="project" value="UniProtKB-EC"/>
</dbReference>
<evidence type="ECO:0000313" key="10">
    <source>
        <dbReference type="EMBL" id="KAJ7328949.1"/>
    </source>
</evidence>
<evidence type="ECO:0000256" key="1">
    <source>
        <dbReference type="ARBA" id="ARBA00004123"/>
    </source>
</evidence>
<keyword evidence="5 7" id="KW-0949">S-adenosyl-L-methionine</keyword>
<dbReference type="InterPro" id="IPR001525">
    <property type="entry name" value="C5_MeTfrase"/>
</dbReference>
<proteinExistence type="inferred from homology"/>
<dbReference type="InterPro" id="IPR050390">
    <property type="entry name" value="C5-Methyltransferase"/>
</dbReference>
<evidence type="ECO:0000256" key="5">
    <source>
        <dbReference type="ARBA" id="ARBA00022691"/>
    </source>
</evidence>
<dbReference type="InterPro" id="IPR013257">
    <property type="entry name" value="SRI"/>
</dbReference>
<name>A0AAD6ZMN0_9AGAR</name>
<dbReference type="Gene3D" id="3.40.50.150">
    <property type="entry name" value="Vaccinia Virus protein VP39"/>
    <property type="match status" value="1"/>
</dbReference>
<dbReference type="EC" id="2.1.1.37" evidence="2"/>
<dbReference type="EMBL" id="JARIHO010000038">
    <property type="protein sequence ID" value="KAJ7328949.1"/>
    <property type="molecule type" value="Genomic_DNA"/>
</dbReference>
<dbReference type="GO" id="GO:0044027">
    <property type="term" value="P:negative regulation of gene expression via chromosomal CpG island methylation"/>
    <property type="evidence" value="ECO:0007669"/>
    <property type="project" value="TreeGrafter"/>
</dbReference>
<feature type="region of interest" description="Disordered" evidence="8">
    <location>
        <begin position="252"/>
        <end position="275"/>
    </location>
</feature>
<dbReference type="Proteomes" id="UP001218218">
    <property type="component" value="Unassembled WGS sequence"/>
</dbReference>
<evidence type="ECO:0000256" key="7">
    <source>
        <dbReference type="PROSITE-ProRule" id="PRU01016"/>
    </source>
</evidence>
<feature type="region of interest" description="Disordered" evidence="8">
    <location>
        <begin position="569"/>
        <end position="590"/>
    </location>
</feature>
<dbReference type="Pfam" id="PF08236">
    <property type="entry name" value="SRI"/>
    <property type="match status" value="1"/>
</dbReference>
<feature type="compositionally biased region" description="Polar residues" evidence="8">
    <location>
        <begin position="710"/>
        <end position="721"/>
    </location>
</feature>
<evidence type="ECO:0000313" key="11">
    <source>
        <dbReference type="Proteomes" id="UP001218218"/>
    </source>
</evidence>
<evidence type="ECO:0000259" key="9">
    <source>
        <dbReference type="Pfam" id="PF08236"/>
    </source>
</evidence>
<dbReference type="GO" id="GO:0005694">
    <property type="term" value="C:chromosome"/>
    <property type="evidence" value="ECO:0007669"/>
    <property type="project" value="InterPro"/>
</dbReference>
<feature type="region of interest" description="Disordered" evidence="8">
    <location>
        <begin position="696"/>
        <end position="731"/>
    </location>
</feature>
<comment type="similarity">
    <text evidence="7">Belongs to the class I-like SAM-binding methyltransferase superfamily. C5-methyltransferase family.</text>
</comment>
<organism evidence="10 11">
    <name type="scientific">Mycena albidolilacea</name>
    <dbReference type="NCBI Taxonomy" id="1033008"/>
    <lineage>
        <taxon>Eukaryota</taxon>
        <taxon>Fungi</taxon>
        <taxon>Dikarya</taxon>
        <taxon>Basidiomycota</taxon>
        <taxon>Agaricomycotina</taxon>
        <taxon>Agaricomycetes</taxon>
        <taxon>Agaricomycetidae</taxon>
        <taxon>Agaricales</taxon>
        <taxon>Marasmiineae</taxon>
        <taxon>Mycenaceae</taxon>
        <taxon>Mycena</taxon>
    </lineage>
</organism>
<feature type="compositionally biased region" description="Low complexity" evidence="8">
    <location>
        <begin position="262"/>
        <end position="275"/>
    </location>
</feature>
<dbReference type="PANTHER" id="PTHR10629:SF52">
    <property type="entry name" value="DNA (CYTOSINE-5)-METHYLTRANSFERASE 1"/>
    <property type="match status" value="1"/>
</dbReference>
<comment type="subcellular location">
    <subcellularLocation>
        <location evidence="1">Nucleus</location>
    </subcellularLocation>
</comment>
<keyword evidence="6" id="KW-0539">Nucleus</keyword>
<feature type="region of interest" description="Disordered" evidence="8">
    <location>
        <begin position="484"/>
        <end position="531"/>
    </location>
</feature>
<feature type="compositionally biased region" description="Polar residues" evidence="8">
    <location>
        <begin position="503"/>
        <end position="524"/>
    </location>
</feature>
<evidence type="ECO:0000256" key="6">
    <source>
        <dbReference type="ARBA" id="ARBA00023242"/>
    </source>
</evidence>
<dbReference type="SUPFAM" id="SSF53335">
    <property type="entry name" value="S-adenosyl-L-methionine-dependent methyltransferases"/>
    <property type="match status" value="1"/>
</dbReference>
<gene>
    <name evidence="10" type="ORF">DFH08DRAFT_1084418</name>
</gene>
<keyword evidence="4 7" id="KW-0808">Transferase</keyword>
<evidence type="ECO:0000256" key="8">
    <source>
        <dbReference type="SAM" id="MobiDB-lite"/>
    </source>
</evidence>
<dbReference type="InterPro" id="IPR038190">
    <property type="entry name" value="SRI_sf"/>
</dbReference>
<keyword evidence="11" id="KW-1185">Reference proteome</keyword>
<accession>A0AAD6ZMN0</accession>
<keyword evidence="3 7" id="KW-0489">Methyltransferase</keyword>
<dbReference type="PROSITE" id="PS51679">
    <property type="entry name" value="SAM_MT_C5"/>
    <property type="match status" value="1"/>
</dbReference>
<feature type="active site" evidence="7">
    <location>
        <position position="1005"/>
    </location>
</feature>
<dbReference type="GO" id="GO:0006355">
    <property type="term" value="P:regulation of DNA-templated transcription"/>
    <property type="evidence" value="ECO:0007669"/>
    <property type="project" value="InterPro"/>
</dbReference>
<evidence type="ECO:0000256" key="3">
    <source>
        <dbReference type="ARBA" id="ARBA00022603"/>
    </source>
</evidence>
<dbReference type="AlphaFoldDB" id="A0AAD6ZMN0"/>
<dbReference type="Gene3D" id="3.90.120.10">
    <property type="entry name" value="DNA Methylase, subunit A, domain 2"/>
    <property type="match status" value="1"/>
</dbReference>
<evidence type="ECO:0000256" key="4">
    <source>
        <dbReference type="ARBA" id="ARBA00022679"/>
    </source>
</evidence>
<dbReference type="Pfam" id="PF00145">
    <property type="entry name" value="DNA_methylase"/>
    <property type="match status" value="2"/>
</dbReference>
<feature type="domain" description="Set2 Rpb1 interacting" evidence="9">
    <location>
        <begin position="179"/>
        <end position="254"/>
    </location>
</feature>
<dbReference type="PANTHER" id="PTHR10629">
    <property type="entry name" value="CYTOSINE-SPECIFIC METHYLTRANSFERASE"/>
    <property type="match status" value="1"/>
</dbReference>
<dbReference type="GO" id="GO:0032259">
    <property type="term" value="P:methylation"/>
    <property type="evidence" value="ECO:0007669"/>
    <property type="project" value="UniProtKB-KW"/>
</dbReference>